<organism evidence="1 2">
    <name type="scientific">Catharanthus roseus</name>
    <name type="common">Madagascar periwinkle</name>
    <name type="synonym">Vinca rosea</name>
    <dbReference type="NCBI Taxonomy" id="4058"/>
    <lineage>
        <taxon>Eukaryota</taxon>
        <taxon>Viridiplantae</taxon>
        <taxon>Streptophyta</taxon>
        <taxon>Embryophyta</taxon>
        <taxon>Tracheophyta</taxon>
        <taxon>Spermatophyta</taxon>
        <taxon>Magnoliopsida</taxon>
        <taxon>eudicotyledons</taxon>
        <taxon>Gunneridae</taxon>
        <taxon>Pentapetalae</taxon>
        <taxon>asterids</taxon>
        <taxon>lamiids</taxon>
        <taxon>Gentianales</taxon>
        <taxon>Apocynaceae</taxon>
        <taxon>Rauvolfioideae</taxon>
        <taxon>Vinceae</taxon>
        <taxon>Catharanthinae</taxon>
        <taxon>Catharanthus</taxon>
    </lineage>
</organism>
<reference evidence="2" key="1">
    <citation type="journal article" date="2023" name="Nat. Plants">
        <title>Single-cell RNA sequencing provides a high-resolution roadmap for understanding the multicellular compartmentation of specialized metabolism.</title>
        <authorList>
            <person name="Sun S."/>
            <person name="Shen X."/>
            <person name="Li Y."/>
            <person name="Li Y."/>
            <person name="Wang S."/>
            <person name="Li R."/>
            <person name="Zhang H."/>
            <person name="Shen G."/>
            <person name="Guo B."/>
            <person name="Wei J."/>
            <person name="Xu J."/>
            <person name="St-Pierre B."/>
            <person name="Chen S."/>
            <person name="Sun C."/>
        </authorList>
    </citation>
    <scope>NUCLEOTIDE SEQUENCE [LARGE SCALE GENOMIC DNA]</scope>
</reference>
<comment type="caution">
    <text evidence="1">The sequence shown here is derived from an EMBL/GenBank/DDBJ whole genome shotgun (WGS) entry which is preliminary data.</text>
</comment>
<keyword evidence="2" id="KW-1185">Reference proteome</keyword>
<evidence type="ECO:0000313" key="2">
    <source>
        <dbReference type="Proteomes" id="UP001060085"/>
    </source>
</evidence>
<sequence>MLLPRLKRIGCRGETRWGKFFTYVLNKVIRSSIEIAKTATYFVILSLHTLHQCNDQNVAICTDMGYYRYNMPLLEAVGMTPTGKNFFVTTALIAMNRKAHRSECVAKLTELVKDKEVANQFINGTWHILINEIDEAEHHRKLELLKTKVWTSKVLHFGVETTKYVESEYSVLKLWLSTCHKQCHIGEYKQSHHSLGFEEDIFELNRAREIVDDVQNKCGHYLRKSHGLPCACELLGRYKHFFPLQLEDVSAFSRILEIGVDVPSVHAGDMDPKMRDLASILDQISTGPISKVKECRCLIKGFLCSVLPEDPVAPLTSPHEHAVTKG</sequence>
<gene>
    <name evidence="1" type="ORF">M9H77_28038</name>
</gene>
<proteinExistence type="predicted"/>
<protein>
    <submittedName>
        <fullName evidence="1">Uncharacterized protein</fullName>
    </submittedName>
</protein>
<evidence type="ECO:0000313" key="1">
    <source>
        <dbReference type="EMBL" id="KAI5659245.1"/>
    </source>
</evidence>
<dbReference type="EMBL" id="CM044706">
    <property type="protein sequence ID" value="KAI5659245.1"/>
    <property type="molecule type" value="Genomic_DNA"/>
</dbReference>
<name>A0ACC0AEE5_CATRO</name>
<accession>A0ACC0AEE5</accession>
<dbReference type="Proteomes" id="UP001060085">
    <property type="component" value="Linkage Group LG06"/>
</dbReference>